<dbReference type="InterPro" id="IPR000276">
    <property type="entry name" value="GPCR_Rhodpsn"/>
</dbReference>
<dbReference type="CDD" id="cd00637">
    <property type="entry name" value="7tm_classA_rhodopsin-like"/>
    <property type="match status" value="1"/>
</dbReference>
<reference evidence="12 13" key="1">
    <citation type="submission" date="2018-04" db="EMBL/GenBank/DDBJ databases">
        <title>The genome of golden apple snail Pomacea canaliculata provides insight into stress tolerance and invasive adaptation.</title>
        <authorList>
            <person name="Liu C."/>
            <person name="Liu B."/>
            <person name="Ren Y."/>
            <person name="Zhang Y."/>
            <person name="Wang H."/>
            <person name="Li S."/>
            <person name="Jiang F."/>
            <person name="Yin L."/>
            <person name="Zhang G."/>
            <person name="Qian W."/>
            <person name="Fan W."/>
        </authorList>
    </citation>
    <scope>NUCLEOTIDE SEQUENCE [LARGE SCALE GENOMIC DNA]</scope>
    <source>
        <strain evidence="12">SZHN2017</strain>
        <tissue evidence="12">Muscle</tissue>
    </source>
</reference>
<dbReference type="Gene3D" id="1.20.1070.10">
    <property type="entry name" value="Rhodopsin 7-helix transmembrane proteins"/>
    <property type="match status" value="1"/>
</dbReference>
<evidence type="ECO:0000256" key="10">
    <source>
        <dbReference type="SAM" id="Phobius"/>
    </source>
</evidence>
<dbReference type="PANTHER" id="PTHR24249">
    <property type="entry name" value="HISTAMINE RECEPTOR-RELATED G-PROTEIN COUPLED RECEPTOR"/>
    <property type="match status" value="1"/>
</dbReference>
<evidence type="ECO:0000256" key="2">
    <source>
        <dbReference type="ARBA" id="ARBA00022475"/>
    </source>
</evidence>
<organism evidence="12 13">
    <name type="scientific">Pomacea canaliculata</name>
    <name type="common">Golden apple snail</name>
    <dbReference type="NCBI Taxonomy" id="400727"/>
    <lineage>
        <taxon>Eukaryota</taxon>
        <taxon>Metazoa</taxon>
        <taxon>Spiralia</taxon>
        <taxon>Lophotrochozoa</taxon>
        <taxon>Mollusca</taxon>
        <taxon>Gastropoda</taxon>
        <taxon>Caenogastropoda</taxon>
        <taxon>Architaenioglossa</taxon>
        <taxon>Ampullarioidea</taxon>
        <taxon>Ampullariidae</taxon>
        <taxon>Pomacea</taxon>
    </lineage>
</organism>
<feature type="transmembrane region" description="Helical" evidence="10">
    <location>
        <begin position="97"/>
        <end position="118"/>
    </location>
</feature>
<keyword evidence="3 9" id="KW-0812">Transmembrane</keyword>
<name>A0A2T7PYT4_POMCA</name>
<evidence type="ECO:0000256" key="5">
    <source>
        <dbReference type="ARBA" id="ARBA00023040"/>
    </source>
</evidence>
<evidence type="ECO:0000256" key="6">
    <source>
        <dbReference type="ARBA" id="ARBA00023136"/>
    </source>
</evidence>
<keyword evidence="8 9" id="KW-0807">Transducer</keyword>
<dbReference type="GO" id="GO:0004930">
    <property type="term" value="F:G protein-coupled receptor activity"/>
    <property type="evidence" value="ECO:0007669"/>
    <property type="project" value="UniProtKB-KW"/>
</dbReference>
<dbReference type="Pfam" id="PF00001">
    <property type="entry name" value="7tm_1"/>
    <property type="match status" value="1"/>
</dbReference>
<feature type="transmembrane region" description="Helical" evidence="10">
    <location>
        <begin position="59"/>
        <end position="85"/>
    </location>
</feature>
<dbReference type="EMBL" id="PZQS01000001">
    <property type="protein sequence ID" value="PVD38557.1"/>
    <property type="molecule type" value="Genomic_DNA"/>
</dbReference>
<evidence type="ECO:0000256" key="4">
    <source>
        <dbReference type="ARBA" id="ARBA00022989"/>
    </source>
</evidence>
<keyword evidence="13" id="KW-1185">Reference proteome</keyword>
<dbReference type="PROSITE" id="PS50262">
    <property type="entry name" value="G_PROTEIN_RECEP_F1_2"/>
    <property type="match status" value="1"/>
</dbReference>
<dbReference type="SUPFAM" id="SSF81321">
    <property type="entry name" value="Family A G protein-coupled receptor-like"/>
    <property type="match status" value="1"/>
</dbReference>
<dbReference type="InterPro" id="IPR050569">
    <property type="entry name" value="TAAR"/>
</dbReference>
<dbReference type="InterPro" id="IPR017452">
    <property type="entry name" value="GPCR_Rhodpsn_7TM"/>
</dbReference>
<keyword evidence="6 10" id="KW-0472">Membrane</keyword>
<dbReference type="STRING" id="400727.A0A2T7PYT4"/>
<dbReference type="AlphaFoldDB" id="A0A2T7PYT4"/>
<evidence type="ECO:0000256" key="7">
    <source>
        <dbReference type="ARBA" id="ARBA00023170"/>
    </source>
</evidence>
<proteinExistence type="inferred from homology"/>
<sequence length="163" mass="17803">MNLTEERSQVNETSEEITAADVALSVTTILLSLLICAGNALTIAAIIRSPRLHTLPNMYVMSLAAADLLVGLLMPVLALFFLAPIKNAFNNAKYACLLLFAGLYASCLCSAINMALIATDRYIFITRPFWYERVVTRDVVRGVVAVCWSLAVLMGSVPLYANR</sequence>
<keyword evidence="4 10" id="KW-1133">Transmembrane helix</keyword>
<comment type="subcellular location">
    <subcellularLocation>
        <location evidence="1">Cell membrane</location>
        <topology evidence="1">Multi-pass membrane protein</topology>
    </subcellularLocation>
</comment>
<gene>
    <name evidence="12" type="ORF">C0Q70_01173</name>
</gene>
<evidence type="ECO:0000256" key="8">
    <source>
        <dbReference type="ARBA" id="ARBA00023224"/>
    </source>
</evidence>
<evidence type="ECO:0000256" key="9">
    <source>
        <dbReference type="RuleBase" id="RU000688"/>
    </source>
</evidence>
<feature type="domain" description="G-protein coupled receptors family 1 profile" evidence="11">
    <location>
        <begin position="38"/>
        <end position="163"/>
    </location>
</feature>
<evidence type="ECO:0000313" key="13">
    <source>
        <dbReference type="Proteomes" id="UP000245119"/>
    </source>
</evidence>
<comment type="caution">
    <text evidence="12">The sequence shown here is derived from an EMBL/GenBank/DDBJ whole genome shotgun (WGS) entry which is preliminary data.</text>
</comment>
<dbReference type="Proteomes" id="UP000245119">
    <property type="component" value="Linkage Group LG1"/>
</dbReference>
<dbReference type="OrthoDB" id="6101402at2759"/>
<feature type="transmembrane region" description="Helical" evidence="10">
    <location>
        <begin position="22"/>
        <end position="47"/>
    </location>
</feature>
<keyword evidence="5 9" id="KW-0297">G-protein coupled receptor</keyword>
<keyword evidence="7 9" id="KW-0675">Receptor</keyword>
<evidence type="ECO:0000313" key="12">
    <source>
        <dbReference type="EMBL" id="PVD38557.1"/>
    </source>
</evidence>
<feature type="transmembrane region" description="Helical" evidence="10">
    <location>
        <begin position="139"/>
        <end position="161"/>
    </location>
</feature>
<evidence type="ECO:0000259" key="11">
    <source>
        <dbReference type="PROSITE" id="PS50262"/>
    </source>
</evidence>
<evidence type="ECO:0000256" key="3">
    <source>
        <dbReference type="ARBA" id="ARBA00022692"/>
    </source>
</evidence>
<evidence type="ECO:0000256" key="1">
    <source>
        <dbReference type="ARBA" id="ARBA00004651"/>
    </source>
</evidence>
<protein>
    <recommendedName>
        <fullName evidence="11">G-protein coupled receptors family 1 profile domain-containing protein</fullName>
    </recommendedName>
</protein>
<accession>A0A2T7PYT4</accession>
<keyword evidence="2" id="KW-1003">Cell membrane</keyword>
<dbReference type="PRINTS" id="PR00237">
    <property type="entry name" value="GPCRRHODOPSN"/>
</dbReference>
<dbReference type="PROSITE" id="PS00237">
    <property type="entry name" value="G_PROTEIN_RECEP_F1_1"/>
    <property type="match status" value="1"/>
</dbReference>
<comment type="similarity">
    <text evidence="9">Belongs to the G-protein coupled receptor 1 family.</text>
</comment>
<dbReference type="GO" id="GO:0005886">
    <property type="term" value="C:plasma membrane"/>
    <property type="evidence" value="ECO:0007669"/>
    <property type="project" value="UniProtKB-SubCell"/>
</dbReference>